<dbReference type="Proteomes" id="UP000614811">
    <property type="component" value="Unassembled WGS sequence"/>
</dbReference>
<protein>
    <recommendedName>
        <fullName evidence="8">Outer membrane lipoprotein carrier protein LolA</fullName>
    </recommendedName>
</protein>
<evidence type="ECO:0000256" key="4">
    <source>
        <dbReference type="ARBA" id="ARBA00022927"/>
    </source>
</evidence>
<accession>A0A918RXF2</accession>
<comment type="subunit">
    <text evidence="1">Monomer.</text>
</comment>
<reference evidence="6" key="1">
    <citation type="journal article" date="2014" name="Int. J. Syst. Evol. Microbiol.">
        <title>Complete genome sequence of Corynebacterium casei LMG S-19264T (=DSM 44701T), isolated from a smear-ripened cheese.</title>
        <authorList>
            <consortium name="US DOE Joint Genome Institute (JGI-PGF)"/>
            <person name="Walter F."/>
            <person name="Albersmeier A."/>
            <person name="Kalinowski J."/>
            <person name="Ruckert C."/>
        </authorList>
    </citation>
    <scope>NUCLEOTIDE SEQUENCE</scope>
    <source>
        <strain evidence="6">KCTC 12711</strain>
    </source>
</reference>
<proteinExistence type="predicted"/>
<dbReference type="CDD" id="cd16325">
    <property type="entry name" value="LolA"/>
    <property type="match status" value="1"/>
</dbReference>
<sequence>MRIQHVVFAALVSYWSSTSLAESTAAEERLPLPTTACSYAGNFNQARFLSGIDEPIQTEGHFYFHCEYGVVWATQKPVSDALIVHRNGRGLQVNADQGAQKLTSRQSKFLGQLLTTLMSGDQAALQDLFQISALDTAHRYRLTPRQRKLKRGIQYLVLDLAQLQVGLDQNDNTPSGASLGIEILDRNHQTTRIAATQQQQFEPTEHAASQCQSLANLTDEYCDLLFGL</sequence>
<keyword evidence="4" id="KW-0653">Protein transport</keyword>
<evidence type="ECO:0000256" key="3">
    <source>
        <dbReference type="ARBA" id="ARBA00022729"/>
    </source>
</evidence>
<dbReference type="Pfam" id="PF03548">
    <property type="entry name" value="LolA"/>
    <property type="match status" value="1"/>
</dbReference>
<keyword evidence="2" id="KW-0813">Transport</keyword>
<feature type="chain" id="PRO_5037253472" description="Outer membrane lipoprotein carrier protein LolA" evidence="5">
    <location>
        <begin position="22"/>
        <end position="228"/>
    </location>
</feature>
<name>A0A918RXF2_9GAMM</name>
<dbReference type="Gene3D" id="2.50.20.10">
    <property type="entry name" value="Lipoprotein localisation LolA/LolB/LppX"/>
    <property type="match status" value="1"/>
</dbReference>
<dbReference type="EMBL" id="BMXA01000004">
    <property type="protein sequence ID" value="GHA14658.1"/>
    <property type="molecule type" value="Genomic_DNA"/>
</dbReference>
<evidence type="ECO:0000313" key="6">
    <source>
        <dbReference type="EMBL" id="GHA14658.1"/>
    </source>
</evidence>
<evidence type="ECO:0008006" key="8">
    <source>
        <dbReference type="Google" id="ProtNLM"/>
    </source>
</evidence>
<dbReference type="RefSeq" id="WP_189401877.1">
    <property type="nucleotide sequence ID" value="NZ_BMXA01000004.1"/>
</dbReference>
<gene>
    <name evidence="6" type="ORF">GCM10008090_25580</name>
</gene>
<evidence type="ECO:0000256" key="1">
    <source>
        <dbReference type="ARBA" id="ARBA00011245"/>
    </source>
</evidence>
<organism evidence="6 7">
    <name type="scientific">Arenicella chitinivorans</name>
    <dbReference type="NCBI Taxonomy" id="1329800"/>
    <lineage>
        <taxon>Bacteria</taxon>
        <taxon>Pseudomonadati</taxon>
        <taxon>Pseudomonadota</taxon>
        <taxon>Gammaproteobacteria</taxon>
        <taxon>Arenicellales</taxon>
        <taxon>Arenicellaceae</taxon>
        <taxon>Arenicella</taxon>
    </lineage>
</organism>
<feature type="signal peptide" evidence="5">
    <location>
        <begin position="1"/>
        <end position="21"/>
    </location>
</feature>
<dbReference type="InterPro" id="IPR004564">
    <property type="entry name" value="OM_lipoprot_carrier_LolA-like"/>
</dbReference>
<dbReference type="AlphaFoldDB" id="A0A918RXF2"/>
<keyword evidence="7" id="KW-1185">Reference proteome</keyword>
<reference evidence="6" key="2">
    <citation type="submission" date="2020-09" db="EMBL/GenBank/DDBJ databases">
        <authorList>
            <person name="Sun Q."/>
            <person name="Kim S."/>
        </authorList>
    </citation>
    <scope>NUCLEOTIDE SEQUENCE</scope>
    <source>
        <strain evidence="6">KCTC 12711</strain>
    </source>
</reference>
<dbReference type="SUPFAM" id="SSF89392">
    <property type="entry name" value="Prokaryotic lipoproteins and lipoprotein localization factors"/>
    <property type="match status" value="1"/>
</dbReference>
<evidence type="ECO:0000256" key="2">
    <source>
        <dbReference type="ARBA" id="ARBA00022448"/>
    </source>
</evidence>
<dbReference type="InterPro" id="IPR029046">
    <property type="entry name" value="LolA/LolB/LppX"/>
</dbReference>
<evidence type="ECO:0000313" key="7">
    <source>
        <dbReference type="Proteomes" id="UP000614811"/>
    </source>
</evidence>
<dbReference type="GO" id="GO:0015031">
    <property type="term" value="P:protein transport"/>
    <property type="evidence" value="ECO:0007669"/>
    <property type="project" value="UniProtKB-KW"/>
</dbReference>
<keyword evidence="3 5" id="KW-0732">Signal</keyword>
<comment type="caution">
    <text evidence="6">The sequence shown here is derived from an EMBL/GenBank/DDBJ whole genome shotgun (WGS) entry which is preliminary data.</text>
</comment>
<evidence type="ECO:0000256" key="5">
    <source>
        <dbReference type="SAM" id="SignalP"/>
    </source>
</evidence>